<dbReference type="AlphaFoldDB" id="A0A5J4ZC58"/>
<feature type="region of interest" description="Disordered" evidence="1">
    <location>
        <begin position="447"/>
        <end position="468"/>
    </location>
</feature>
<dbReference type="InterPro" id="IPR036047">
    <property type="entry name" value="F-box-like_dom_sf"/>
</dbReference>
<dbReference type="OrthoDB" id="550575at2759"/>
<evidence type="ECO:0000256" key="1">
    <source>
        <dbReference type="SAM" id="MobiDB-lite"/>
    </source>
</evidence>
<evidence type="ECO:0000313" key="4">
    <source>
        <dbReference type="Proteomes" id="UP000325577"/>
    </source>
</evidence>
<dbReference type="GO" id="GO:0005634">
    <property type="term" value="C:nucleus"/>
    <property type="evidence" value="ECO:0007669"/>
    <property type="project" value="TreeGrafter"/>
</dbReference>
<dbReference type="FunFam" id="1.20.1280.50:FF:000023">
    <property type="entry name" value="F-box/LRR-repeat protein 4"/>
    <property type="match status" value="1"/>
</dbReference>
<dbReference type="PANTHER" id="PTHR13318:SF253">
    <property type="entry name" value="COI1 F-BOX DOMAIN-CONTAINING PROTEIN"/>
    <property type="match status" value="1"/>
</dbReference>
<dbReference type="GO" id="GO:0031146">
    <property type="term" value="P:SCF-dependent proteasomal ubiquitin-dependent protein catabolic process"/>
    <property type="evidence" value="ECO:0007669"/>
    <property type="project" value="TreeGrafter"/>
</dbReference>
<dbReference type="InterPro" id="IPR032675">
    <property type="entry name" value="LRR_dom_sf"/>
</dbReference>
<evidence type="ECO:0000259" key="2">
    <source>
        <dbReference type="Pfam" id="PF18511"/>
    </source>
</evidence>
<dbReference type="InterPro" id="IPR041567">
    <property type="entry name" value="COI1_F-box"/>
</dbReference>
<dbReference type="PANTHER" id="PTHR13318">
    <property type="entry name" value="PARTNER OF PAIRED, ISOFORM B-RELATED"/>
    <property type="match status" value="1"/>
</dbReference>
<evidence type="ECO:0000313" key="3">
    <source>
        <dbReference type="EMBL" id="KAA8515108.1"/>
    </source>
</evidence>
<dbReference type="Pfam" id="PF18511">
    <property type="entry name" value="F-box_5"/>
    <property type="match status" value="1"/>
</dbReference>
<gene>
    <name evidence="3" type="ORF">F0562_018105</name>
</gene>
<dbReference type="Gene3D" id="3.80.10.10">
    <property type="entry name" value="Ribonuclease Inhibitor"/>
    <property type="match status" value="1"/>
</dbReference>
<proteinExistence type="predicted"/>
<sequence>MVGTIGTIHLHDLPDVILSHILSLVSDTRTRNAISLVCLKWHLLERSTRTSLTLRGNIRDLFLFPTCFRAVTHLDLSLLSPWGHPLLDYSPNPELLALRLGKVFPSAISLTVYARNASTLHHLAPQWPNLDHVKLIRWHQRSPAPLGYDILPLLQHCHSLSSLDLSEFYCWTEDLPPALEAHPLVSASLTHLNILIGSSMEGFKSRELLAITAACPNLTELLAVCMFDHRFIDFVGDETLLALASNCPRLSLLHLADASSLSNARSNTDDDGYTSVDSRISHTMLGDLFASLPLIEELVLDLCQNVRDTWPALELLNSKCHRLKSLKLGQFHGICRGIDYRPHGVALCKGLESLSIKKSADLTDSCLITISLGCPKLAKFEVHGCSRITEMGIRKMACILRQTLVDVKISCCKKLNTKCSLWALEPIQNRIQRLHLDCLWESIQPSEEEASSSNPSAGATNLRTEKRNVNLQEVGSQEKHMGDVNGLSQKTWARLQHLSLWIPVGELLTPLASKGLENCPVLEEIQIRIEGDCRDQPRPSVPAFGLSSLGRYPRLSKMQLDCGGAIGYALTAPAGHMDLSPWERFYLNGIGKLNLSELNYWPPQDRDVNQRTLSLPAAGLLAECTSLRKLFIHGTANEHLMMFLLRIPNLRDVQLREDYYPAPDNDTSTEMRVDSCCRFEDALNRRFGGLQLASFKTRALTRSAPLFLFFFWRGEHKEGDLDEVLLNGYLYRLKRRLCKF</sequence>
<dbReference type="EMBL" id="CM018052">
    <property type="protein sequence ID" value="KAA8515108.1"/>
    <property type="molecule type" value="Genomic_DNA"/>
</dbReference>
<organism evidence="3 4">
    <name type="scientific">Nyssa sinensis</name>
    <dbReference type="NCBI Taxonomy" id="561372"/>
    <lineage>
        <taxon>Eukaryota</taxon>
        <taxon>Viridiplantae</taxon>
        <taxon>Streptophyta</taxon>
        <taxon>Embryophyta</taxon>
        <taxon>Tracheophyta</taxon>
        <taxon>Spermatophyta</taxon>
        <taxon>Magnoliopsida</taxon>
        <taxon>eudicotyledons</taxon>
        <taxon>Gunneridae</taxon>
        <taxon>Pentapetalae</taxon>
        <taxon>asterids</taxon>
        <taxon>Cornales</taxon>
        <taxon>Nyssaceae</taxon>
        <taxon>Nyssa</taxon>
    </lineage>
</organism>
<dbReference type="SUPFAM" id="SSF81383">
    <property type="entry name" value="F-box domain"/>
    <property type="match status" value="1"/>
</dbReference>
<name>A0A5J4ZC58_9ASTE</name>
<accession>A0A5J4ZC58</accession>
<dbReference type="CDD" id="cd22159">
    <property type="entry name" value="F-box_AtTIR1-like"/>
    <property type="match status" value="1"/>
</dbReference>
<feature type="domain" description="COI1 F-box" evidence="2">
    <location>
        <begin position="13"/>
        <end position="50"/>
    </location>
</feature>
<keyword evidence="4" id="KW-1185">Reference proteome</keyword>
<dbReference type="SUPFAM" id="SSF52047">
    <property type="entry name" value="RNI-like"/>
    <property type="match status" value="1"/>
</dbReference>
<dbReference type="Proteomes" id="UP000325577">
    <property type="component" value="Linkage Group LG9"/>
</dbReference>
<dbReference type="Gene3D" id="1.20.1280.50">
    <property type="match status" value="1"/>
</dbReference>
<protein>
    <recommendedName>
        <fullName evidence="2">COI1 F-box domain-containing protein</fullName>
    </recommendedName>
</protein>
<dbReference type="GO" id="GO:0019005">
    <property type="term" value="C:SCF ubiquitin ligase complex"/>
    <property type="evidence" value="ECO:0007669"/>
    <property type="project" value="TreeGrafter"/>
</dbReference>
<reference evidence="3 4" key="1">
    <citation type="submission" date="2019-09" db="EMBL/GenBank/DDBJ databases">
        <title>A chromosome-level genome assembly of the Chinese tupelo Nyssa sinensis.</title>
        <authorList>
            <person name="Yang X."/>
            <person name="Kang M."/>
            <person name="Yang Y."/>
            <person name="Xiong H."/>
            <person name="Wang M."/>
            <person name="Zhang Z."/>
            <person name="Wang Z."/>
            <person name="Wu H."/>
            <person name="Ma T."/>
            <person name="Liu J."/>
            <person name="Xi Z."/>
        </authorList>
    </citation>
    <scope>NUCLEOTIDE SEQUENCE [LARGE SCALE GENOMIC DNA]</scope>
    <source>
        <strain evidence="3">J267</strain>
        <tissue evidence="3">Leaf</tissue>
    </source>
</reference>